<evidence type="ECO:0000313" key="2">
    <source>
        <dbReference type="Proteomes" id="UP000245207"/>
    </source>
</evidence>
<dbReference type="OrthoDB" id="748084at2759"/>
<dbReference type="Proteomes" id="UP000245207">
    <property type="component" value="Unassembled WGS sequence"/>
</dbReference>
<sequence length="278" mass="31958">MAYTRRLTQLIRPRTTTSLASIIHPPRIPRTFEPLMKCYESPPSVNWKSLLHRYIRNRITKSYNLGREFSTGRVLGVSALLGSFFLRPRFAHCMDGYASSVDDRSMDVFGKSEADDNPHNAMIFFKKLLVPIALLWLVWTHWDYPIALGVKMLLTLLSTKPSRSSIYVFIEQLQKQYRSKHPILHKFKSLHAQKLEVEDYSVFCIAKVEIGEQKYTLLGIAGGWWVFERSFRSALSGFKSKTLELLETAVLYGRLVADFKVRTCDSQVLSLACKRSQG</sequence>
<keyword evidence="2" id="KW-1185">Reference proteome</keyword>
<reference evidence="1 2" key="1">
    <citation type="journal article" date="2018" name="Mol. Plant">
        <title>The genome of Artemisia annua provides insight into the evolution of Asteraceae family and artemisinin biosynthesis.</title>
        <authorList>
            <person name="Shen Q."/>
            <person name="Zhang L."/>
            <person name="Liao Z."/>
            <person name="Wang S."/>
            <person name="Yan T."/>
            <person name="Shi P."/>
            <person name="Liu M."/>
            <person name="Fu X."/>
            <person name="Pan Q."/>
            <person name="Wang Y."/>
            <person name="Lv Z."/>
            <person name="Lu X."/>
            <person name="Zhang F."/>
            <person name="Jiang W."/>
            <person name="Ma Y."/>
            <person name="Chen M."/>
            <person name="Hao X."/>
            <person name="Li L."/>
            <person name="Tang Y."/>
            <person name="Lv G."/>
            <person name="Zhou Y."/>
            <person name="Sun X."/>
            <person name="Brodelius P.E."/>
            <person name="Rose J.K.C."/>
            <person name="Tang K."/>
        </authorList>
    </citation>
    <scope>NUCLEOTIDE SEQUENCE [LARGE SCALE GENOMIC DNA]</scope>
    <source>
        <strain evidence="2">cv. Huhao1</strain>
        <tissue evidence="1">Leaf</tissue>
    </source>
</reference>
<gene>
    <name evidence="1" type="ORF">CTI12_AA057230</name>
</gene>
<organism evidence="1 2">
    <name type="scientific">Artemisia annua</name>
    <name type="common">Sweet wormwood</name>
    <dbReference type="NCBI Taxonomy" id="35608"/>
    <lineage>
        <taxon>Eukaryota</taxon>
        <taxon>Viridiplantae</taxon>
        <taxon>Streptophyta</taxon>
        <taxon>Embryophyta</taxon>
        <taxon>Tracheophyta</taxon>
        <taxon>Spermatophyta</taxon>
        <taxon>Magnoliopsida</taxon>
        <taxon>eudicotyledons</taxon>
        <taxon>Gunneridae</taxon>
        <taxon>Pentapetalae</taxon>
        <taxon>asterids</taxon>
        <taxon>campanulids</taxon>
        <taxon>Asterales</taxon>
        <taxon>Asteraceae</taxon>
        <taxon>Asteroideae</taxon>
        <taxon>Anthemideae</taxon>
        <taxon>Artemisiinae</taxon>
        <taxon>Artemisia</taxon>
    </lineage>
</organism>
<protein>
    <submittedName>
        <fullName evidence="1">Uncharacterized protein</fullName>
    </submittedName>
</protein>
<evidence type="ECO:0000313" key="1">
    <source>
        <dbReference type="EMBL" id="PWA94712.1"/>
    </source>
</evidence>
<name>A0A2U1Q9V1_ARTAN</name>
<dbReference type="AlphaFoldDB" id="A0A2U1Q9V1"/>
<accession>A0A2U1Q9V1</accession>
<comment type="caution">
    <text evidence="1">The sequence shown here is derived from an EMBL/GenBank/DDBJ whole genome shotgun (WGS) entry which is preliminary data.</text>
</comment>
<proteinExistence type="predicted"/>
<dbReference type="EMBL" id="PKPP01000291">
    <property type="protein sequence ID" value="PWA94712.1"/>
    <property type="molecule type" value="Genomic_DNA"/>
</dbReference>